<name>A0ABV3M725_9ACTN</name>
<sequence length="153" mass="17753">MKPRLLPKEDIELLKLEALGLSYVEIAKQYGVSRQAVQKRFGLMGVYVRAAHRSVTEILPWDLSDHPAKDKIKRSESFMGLRAFIRKRVGAEVSDRSELALRTFMNHVRADEVLHLDPVTGPVWVRRNSKDGTMVIRWPEDVTRDERVQLFER</sequence>
<keyword evidence="2" id="KW-1185">Reference proteome</keyword>
<comment type="caution">
    <text evidence="1">The sequence shown here is derived from an EMBL/GenBank/DDBJ whole genome shotgun (WGS) entry which is preliminary data.</text>
</comment>
<dbReference type="EMBL" id="JBEYRS010000026">
    <property type="protein sequence ID" value="MEW2367505.1"/>
    <property type="molecule type" value="Genomic_DNA"/>
</dbReference>
<evidence type="ECO:0000313" key="1">
    <source>
        <dbReference type="EMBL" id="MEW2367505.1"/>
    </source>
</evidence>
<organism evidence="1 2">
    <name type="scientific">Streptomyces huasconensis</name>
    <dbReference type="NCBI Taxonomy" id="1854574"/>
    <lineage>
        <taxon>Bacteria</taxon>
        <taxon>Bacillati</taxon>
        <taxon>Actinomycetota</taxon>
        <taxon>Actinomycetes</taxon>
        <taxon>Kitasatosporales</taxon>
        <taxon>Streptomycetaceae</taxon>
        <taxon>Streptomyces</taxon>
    </lineage>
</organism>
<dbReference type="RefSeq" id="WP_359774963.1">
    <property type="nucleotide sequence ID" value="NZ_JBEYRR010000002.1"/>
</dbReference>
<gene>
    <name evidence="1" type="ORF">AB0887_36900</name>
</gene>
<reference evidence="1 2" key="1">
    <citation type="submission" date="2024-06" db="EMBL/GenBank/DDBJ databases">
        <title>The Natural Products Discovery Center: Release of the First 8490 Sequenced Strains for Exploring Actinobacteria Biosynthetic Diversity.</title>
        <authorList>
            <person name="Kalkreuter E."/>
            <person name="Kautsar S.A."/>
            <person name="Yang D."/>
            <person name="Bader C.D."/>
            <person name="Teijaro C.N."/>
            <person name="Fluegel L."/>
            <person name="Davis C.M."/>
            <person name="Simpson J.R."/>
            <person name="Lauterbach L."/>
            <person name="Steele A.D."/>
            <person name="Gui C."/>
            <person name="Meng S."/>
            <person name="Li G."/>
            <person name="Viehrig K."/>
            <person name="Ye F."/>
            <person name="Su P."/>
            <person name="Kiefer A.F."/>
            <person name="Nichols A."/>
            <person name="Cepeda A.J."/>
            <person name="Yan W."/>
            <person name="Fan B."/>
            <person name="Jiang Y."/>
            <person name="Adhikari A."/>
            <person name="Zheng C.-J."/>
            <person name="Schuster L."/>
            <person name="Cowan T.M."/>
            <person name="Smanski M.J."/>
            <person name="Chevrette M.G."/>
            <person name="De Carvalho L.P.S."/>
            <person name="Shen B."/>
        </authorList>
    </citation>
    <scope>NUCLEOTIDE SEQUENCE [LARGE SCALE GENOMIC DNA]</scope>
    <source>
        <strain evidence="1 2">NPDC047833</strain>
    </source>
</reference>
<accession>A0ABV3M725</accession>
<protein>
    <submittedName>
        <fullName evidence="1">Uncharacterized protein</fullName>
    </submittedName>
</protein>
<proteinExistence type="predicted"/>
<evidence type="ECO:0000313" key="2">
    <source>
        <dbReference type="Proteomes" id="UP001553843"/>
    </source>
</evidence>
<dbReference type="Proteomes" id="UP001553843">
    <property type="component" value="Unassembled WGS sequence"/>
</dbReference>